<evidence type="ECO:0000256" key="1">
    <source>
        <dbReference type="SAM" id="Phobius"/>
    </source>
</evidence>
<proteinExistence type="predicted"/>
<evidence type="ECO:0000313" key="2">
    <source>
        <dbReference type="EnsemblMetazoa" id="Aqu2.1.25081_001"/>
    </source>
</evidence>
<feature type="transmembrane region" description="Helical" evidence="1">
    <location>
        <begin position="6"/>
        <end position="26"/>
    </location>
</feature>
<dbReference type="InParanoid" id="A0A1X7UBD5"/>
<keyword evidence="1" id="KW-0472">Membrane</keyword>
<keyword evidence="1" id="KW-0812">Transmembrane</keyword>
<name>A0A1X7UBD5_AMPQE</name>
<dbReference type="EnsemblMetazoa" id="Aqu2.1.25081_001">
    <property type="protein sequence ID" value="Aqu2.1.25081_001"/>
    <property type="gene ID" value="Aqu2.1.25081"/>
</dbReference>
<reference evidence="2" key="1">
    <citation type="submission" date="2017-05" db="UniProtKB">
        <authorList>
            <consortium name="EnsemblMetazoa"/>
        </authorList>
    </citation>
    <scope>IDENTIFICATION</scope>
</reference>
<dbReference type="AlphaFoldDB" id="A0A1X7UBD5"/>
<organism evidence="2">
    <name type="scientific">Amphimedon queenslandica</name>
    <name type="common">Sponge</name>
    <dbReference type="NCBI Taxonomy" id="400682"/>
    <lineage>
        <taxon>Eukaryota</taxon>
        <taxon>Metazoa</taxon>
        <taxon>Porifera</taxon>
        <taxon>Demospongiae</taxon>
        <taxon>Heteroscleromorpha</taxon>
        <taxon>Haplosclerida</taxon>
        <taxon>Niphatidae</taxon>
        <taxon>Amphimedon</taxon>
    </lineage>
</organism>
<sequence length="46" mass="5092">IALSIMFIGLTMAQLVVIFVTIMATIRRSMLVSISIMNCEIIECCV</sequence>
<protein>
    <submittedName>
        <fullName evidence="2">Uncharacterized protein</fullName>
    </submittedName>
</protein>
<keyword evidence="1" id="KW-1133">Transmembrane helix</keyword>
<accession>A0A1X7UBD5</accession>